<keyword evidence="1" id="KW-0479">Metal-binding</keyword>
<dbReference type="Proteomes" id="UP001501166">
    <property type="component" value="Unassembled WGS sequence"/>
</dbReference>
<evidence type="ECO:0000259" key="2">
    <source>
        <dbReference type="PROSITE" id="PS50966"/>
    </source>
</evidence>
<gene>
    <name evidence="3" type="ORF">GCM10008932_04040</name>
</gene>
<evidence type="ECO:0000313" key="3">
    <source>
        <dbReference type="EMBL" id="GAA0354203.1"/>
    </source>
</evidence>
<dbReference type="Pfam" id="PF04434">
    <property type="entry name" value="SWIM"/>
    <property type="match status" value="1"/>
</dbReference>
<dbReference type="PROSITE" id="PS50966">
    <property type="entry name" value="ZF_SWIM"/>
    <property type="match status" value="1"/>
</dbReference>
<keyword evidence="1" id="KW-0862">Zinc</keyword>
<comment type="caution">
    <text evidence="3">The sequence shown here is derived from an EMBL/GenBank/DDBJ whole genome shotgun (WGS) entry which is preliminary data.</text>
</comment>
<evidence type="ECO:0000313" key="4">
    <source>
        <dbReference type="Proteomes" id="UP001501166"/>
    </source>
</evidence>
<organism evidence="3 4">
    <name type="scientific">Alkalibacterium iburiense</name>
    <dbReference type="NCBI Taxonomy" id="290589"/>
    <lineage>
        <taxon>Bacteria</taxon>
        <taxon>Bacillati</taxon>
        <taxon>Bacillota</taxon>
        <taxon>Bacilli</taxon>
        <taxon>Lactobacillales</taxon>
        <taxon>Carnobacteriaceae</taxon>
        <taxon>Alkalibacterium</taxon>
    </lineage>
</organism>
<dbReference type="RefSeq" id="WP_343753490.1">
    <property type="nucleotide sequence ID" value="NZ_BAAACW010000024.1"/>
</dbReference>
<keyword evidence="4" id="KW-1185">Reference proteome</keyword>
<dbReference type="EMBL" id="BAAACW010000024">
    <property type="protein sequence ID" value="GAA0354203.1"/>
    <property type="molecule type" value="Genomic_DNA"/>
</dbReference>
<accession>A0ABP3GTD9</accession>
<dbReference type="InterPro" id="IPR007527">
    <property type="entry name" value="Znf_SWIM"/>
</dbReference>
<sequence>MNINNFEEKIDPVILQRGIDYYLTGHVDKIVAISENTYTLTILGTSTYKVTVELSSSGSIKASDCTCPYTGGPICKHQVAAYYALKEDKPTQSKNKLADLLESIDKDTLIHHILQAAEVNPELETDLLLRLESNPLEQAQKIKQDIKDTINQYKGSDQFIHYNQSFDFTTDLSHYIDRISQLPSLIEALNLHLFLYKETIKALQYIDDSGGVITSLQYEILQAIKEKVEEHKTLPEKDKQTIMKKVKTTINSNALEDWPDTQVELLESFIGFIGEPKVNELYISLIDEHIRLQKTKPYGSYAINQWLSLKSQVIEKTRSKVDYQAFLEENKNHSDIRKKYFDWLLNEKQFEKLLKETKEAEKTDGKLPGLLDNWKEYRYKAFKEMNKVKEQKVLAFEFLMNGKYDYYDELKKLEDDHDALYQKVKEGFKQTNSWKAEEAFLEIMLEEEDTEELLAYVQKNPYYITRFSELLYPIYPKEVEDAFETIIKEKAKQASNRKQYKKVCKLISQYGTQTKAINKQPVIEELEAAYPHRPAFIDELRKV</sequence>
<proteinExistence type="predicted"/>
<keyword evidence="1" id="KW-0863">Zinc-finger</keyword>
<name>A0ABP3GTD9_9LACT</name>
<evidence type="ECO:0000256" key="1">
    <source>
        <dbReference type="PROSITE-ProRule" id="PRU00325"/>
    </source>
</evidence>
<feature type="domain" description="SWIM-type" evidence="2">
    <location>
        <begin position="48"/>
        <end position="86"/>
    </location>
</feature>
<reference evidence="4" key="1">
    <citation type="journal article" date="2019" name="Int. J. Syst. Evol. Microbiol.">
        <title>The Global Catalogue of Microorganisms (GCM) 10K type strain sequencing project: providing services to taxonomists for standard genome sequencing and annotation.</title>
        <authorList>
            <consortium name="The Broad Institute Genomics Platform"/>
            <consortium name="The Broad Institute Genome Sequencing Center for Infectious Disease"/>
            <person name="Wu L."/>
            <person name="Ma J."/>
        </authorList>
    </citation>
    <scope>NUCLEOTIDE SEQUENCE [LARGE SCALE GENOMIC DNA]</scope>
    <source>
        <strain evidence="4">JCM 12662</strain>
    </source>
</reference>
<protein>
    <recommendedName>
        <fullName evidence="2">SWIM-type domain-containing protein</fullName>
    </recommendedName>
</protein>